<feature type="compositionally biased region" description="Basic and acidic residues" evidence="1">
    <location>
        <begin position="1843"/>
        <end position="1854"/>
    </location>
</feature>
<feature type="region of interest" description="Disordered" evidence="1">
    <location>
        <begin position="1"/>
        <end position="80"/>
    </location>
</feature>
<feature type="region of interest" description="Disordered" evidence="1">
    <location>
        <begin position="1954"/>
        <end position="1980"/>
    </location>
</feature>
<feature type="region of interest" description="Disordered" evidence="1">
    <location>
        <begin position="2283"/>
        <end position="2314"/>
    </location>
</feature>
<feature type="region of interest" description="Disordered" evidence="1">
    <location>
        <begin position="2242"/>
        <end position="2264"/>
    </location>
</feature>
<feature type="compositionally biased region" description="Basic and acidic residues" evidence="1">
    <location>
        <begin position="1576"/>
        <end position="1638"/>
    </location>
</feature>
<feature type="compositionally biased region" description="Basic and acidic residues" evidence="1">
    <location>
        <begin position="988"/>
        <end position="998"/>
    </location>
</feature>
<feature type="region of interest" description="Disordered" evidence="1">
    <location>
        <begin position="97"/>
        <end position="127"/>
    </location>
</feature>
<feature type="region of interest" description="Disordered" evidence="1">
    <location>
        <begin position="2048"/>
        <end position="2067"/>
    </location>
</feature>
<dbReference type="Proteomes" id="UP000325333">
    <property type="component" value="Unassembled WGS sequence"/>
</dbReference>
<organism evidence="2 3">
    <name type="scientific">Azospirillum argentinense</name>
    <dbReference type="NCBI Taxonomy" id="2970906"/>
    <lineage>
        <taxon>Bacteria</taxon>
        <taxon>Pseudomonadati</taxon>
        <taxon>Pseudomonadota</taxon>
        <taxon>Alphaproteobacteria</taxon>
        <taxon>Rhodospirillales</taxon>
        <taxon>Azospirillaceae</taxon>
        <taxon>Azospirillum</taxon>
    </lineage>
</organism>
<evidence type="ECO:0000313" key="3">
    <source>
        <dbReference type="Proteomes" id="UP000325333"/>
    </source>
</evidence>
<feature type="region of interest" description="Disordered" evidence="1">
    <location>
        <begin position="861"/>
        <end position="1023"/>
    </location>
</feature>
<feature type="compositionally biased region" description="Basic and acidic residues" evidence="1">
    <location>
        <begin position="113"/>
        <end position="127"/>
    </location>
</feature>
<feature type="compositionally biased region" description="Gly residues" evidence="1">
    <location>
        <begin position="275"/>
        <end position="285"/>
    </location>
</feature>
<feature type="compositionally biased region" description="Basic and acidic residues" evidence="1">
    <location>
        <begin position="1459"/>
        <end position="1475"/>
    </location>
</feature>
<feature type="region of interest" description="Disordered" evidence="1">
    <location>
        <begin position="2341"/>
        <end position="2360"/>
    </location>
</feature>
<feature type="compositionally biased region" description="Basic and acidic residues" evidence="1">
    <location>
        <begin position="2053"/>
        <end position="2065"/>
    </location>
</feature>
<feature type="compositionally biased region" description="Basic residues" evidence="1">
    <location>
        <begin position="999"/>
        <end position="1022"/>
    </location>
</feature>
<feature type="compositionally biased region" description="Basic and acidic residues" evidence="1">
    <location>
        <begin position="398"/>
        <end position="413"/>
    </location>
</feature>
<feature type="compositionally biased region" description="Basic residues" evidence="1">
    <location>
        <begin position="19"/>
        <end position="30"/>
    </location>
</feature>
<evidence type="ECO:0000256" key="1">
    <source>
        <dbReference type="SAM" id="MobiDB-lite"/>
    </source>
</evidence>
<feature type="compositionally biased region" description="Basic and acidic residues" evidence="1">
    <location>
        <begin position="1883"/>
        <end position="1898"/>
    </location>
</feature>
<feature type="compositionally biased region" description="Basic and acidic residues" evidence="1">
    <location>
        <begin position="1508"/>
        <end position="1519"/>
    </location>
</feature>
<reference evidence="2 3" key="1">
    <citation type="submission" date="2019-07" db="EMBL/GenBank/DDBJ databases">
        <title>Genome sequencing of the stress-tolerant strain Azospirillum brasilense Az19.</title>
        <authorList>
            <person name="Maroniche G.A."/>
            <person name="Garcia J.E."/>
            <person name="Pagnussat L."/>
            <person name="Amenta M."/>
            <person name="Creus C.M."/>
        </authorList>
    </citation>
    <scope>NUCLEOTIDE SEQUENCE [LARGE SCALE GENOMIC DNA]</scope>
    <source>
        <strain evidence="2 3">Az19</strain>
    </source>
</reference>
<feature type="region of interest" description="Disordered" evidence="1">
    <location>
        <begin position="1843"/>
        <end position="1908"/>
    </location>
</feature>
<evidence type="ECO:0000313" key="2">
    <source>
        <dbReference type="EMBL" id="KAA1056168.1"/>
    </source>
</evidence>
<sequence>MSPVAQRGRRDGPKPIGIGRHRAQRRRALVQHHGCERLSQAGNRRSRDVGQRVRRRTAVGRGRQRQTRRSRRNVAEQGDACEGADQGVEIAVAIDVDDARRPHHPGVAQPERVGADQREAGRRRRPDVAVDHRVTDDVADQDVEVAVAVDVHHGRRRLPPRIAEAEGIGADQGEAGRCRRSDVAVEQRVAALAADQDVEVAVAVEVRDARRREGDESAEPEGVGGLQGEAGRRRGSDIAQEQQGAGVASDQDVEVAIAVEVREGRGGHRRAAQPKGGGGGIQGEAGRGRAADVAVELKIDADVSDQDVEIAIPVDVHEDRLGLGEETVQAEGIGGFQDEAGIARHADRLTGQRARGVARGVRGLRAGARRRVVHRDALIDRRPGVERQGDCLAAGGDGGDRPRHAADHHREGSGRSLGTVQQLRIGQGQLRPVQRRRGERRRPGVDGQRQGRRGRRGAVDVARRDGQRVRAIAQRGGGERPQAGGGVGRHRADGRRAVVQHHRRRGGRRSGDRRRRDVGQRVGGRAAVRPRRQHRRRGGRGRRRDVPVEDRLAIVPADQRVEVAVPVDVREGRLRVVADVAQVEGVGSLQREGGCRRRPDVPVKDRVAAVVADQRVEVAIPIDVHEDRRGVASDIAEAEGIGAFQREGGGRRRSDVPIEERIAIRVADQGVEIAVAVDVHQGRRREAPDIAQAEGIGAHQGEAGRRRRPDVAVDDDAAARVAGQQVEVAVAVDVREDRLGVGGHAAADGVQAEGVGAHQGEARRIRRADIPVDDDVGVPVADHRVEVAVAVDVGEDRGGLADEAAEAERVGGFQGELGVAAHADRLAAQGARGVAGGIHGLGARARRGVADRRALIDRGGAGIQRQDDCPAVGGDRGDRAHHATHRHREGAGHRSLSAVQRLRIDQRQPRPAQHRRGQRRRRRVDGHAQRRRSRRRAVGGACLDGQRMRAVAQRRRRDRPQARAVGGRGAHHGRPVVQHHCGEGLSRPGDRRRRDLGQRVRRRTAVRSRRQRQTARCGRRRRTVAEQHRITVRIADQGVEVAVTIDVHEDRCGVVSDVAEAEGVGALQDESGRRRRPDVAIEVCLAIPATDQGVEVAVTIDVQQLRRRADPDVAEAEGVGGLQREGGLRRRPDVAIEDRVAVVNADQGVKVAIPVDIRQFHRRSEPGAAETEGVGTLQREGGLRRRPDVAIEVGVAASGADQGVKIAVAVEVGEGRLRPAGTHGVEAEGVGALQREGGLRRRPDVAIEDYFAGEVADQGVEVAVTIDVHEDRCGVVPNIAEAEEVGAFQGEGRITNHRDSPAVQRARGVAGRVRRLRAGARRGVVHRDALIGRRPGVQRQGDRPAAGDDRSDRPRDAAHRHREGRGGRLGAVQRLRISQSQLRSVQPRRGQSRRGGVGRVVGDRLGGEAGGIAAGRGLYGVGIVAHGRVGVGDGDRVRVRDRLGERERDRLVGAVHSDVADRDRGASDLDREGAGRRRVGRVQRAVVGEHQRRAVHRRALKHRRRGDRHHDGAGEDRTGEVNAGGNRVDADGERAGRVRAGGRHVEGQREDGALIDDPGDRGSETDVSHRPAARGIDPERDGRTDQRPHLRGRQGEGHLLRRSRREGDGRVRRYDRQERGVGGRVRDRDRGDLVDHRGVAGGPAVGDGAQNDRAGLAAAVVRAGRVGVLVGDAVDQRVHAAVAQRHAAQRHRGDAVRQRDRVVATGEAARGAVAQGDVGAADAQELGAAGAADVVNGQNHAGEGLTVVHRRGGHTIEQVGAAAALAGRETTVLCRQSQRRRHAVRVGRGVGDRLAGEAGGVEAIAEGLDGVGVVTRGGVGIGNADRGAVGDRLGERQRDRLARGVHGDAADGHRGAAGQDGEAARGRNVHGVERRVVGQHQRRAVDRGALQDRRRGGADGDDGGDAGEGADVVAAAAVGDAGEGDDALAVGRRAGVIVVVEAVQEVLHFVSRQPQAADRHRQGAAVERGAASDSEGAAHQAGTIGQIHDGGRAPGDHEDQVFRHTVQDAGHGEGQTGEGLTQIIGVRRDRREEVRRARRVDEGRRVARRRQARGVDRAGGRDHGGEAGVGEIQARQVLQDVGGVVARGGIGVGEADVIPLSERAHRGQDQLVAGDDRRAQIDLRAAHEDGAGAQVQRNVAVDGTEAGQQQRALGVQGLVERYDDDVFTDIGVDGRDGGRRGARVGRIVGNRLAGKAGGVAPATAGLDGVGVVVRGGVGVGDGDRVAIGDHLAERQRDRLVRPVHGDGADRDRGAADRDGEGAQRRRVDGIEGLIVGEHQRIAGDGGALQDRDGPGRAHGQGGIEAEGVQPPGGALDDATGVVRTAVRIDVAEVDRVAGGERGVAEGQRQRVAGHRHGAHVDRAGASVAREHDLVRTVEPGAGGAEEQAGRNRACAVEGRVERQRDGVLAGMGHGADQGGRHRSGHVHVSGNNGVKLGSIVGGAAVIGAGDVNCPDARRHVAGDTLRSGGVVVLQVVDERGELALGERPADGDHGGVAVRRRRGESDRR</sequence>
<feature type="compositionally biased region" description="Basic residues" evidence="1">
    <location>
        <begin position="52"/>
        <end position="72"/>
    </location>
</feature>
<feature type="region of interest" description="Disordered" evidence="1">
    <location>
        <begin position="210"/>
        <end position="287"/>
    </location>
</feature>
<feature type="compositionally biased region" description="Basic residues" evidence="1">
    <location>
        <begin position="1493"/>
        <end position="1507"/>
    </location>
</feature>
<feature type="compositionally biased region" description="Basic and acidic residues" evidence="1">
    <location>
        <begin position="457"/>
        <end position="468"/>
    </location>
</feature>
<feature type="compositionally biased region" description="Basic residues" evidence="1">
    <location>
        <begin position="528"/>
        <end position="543"/>
    </location>
</feature>
<feature type="region of interest" description="Disordered" evidence="1">
    <location>
        <begin position="2484"/>
        <end position="2508"/>
    </location>
</feature>
<gene>
    <name evidence="2" type="ORF">FH063_005143</name>
</gene>
<protein>
    <submittedName>
        <fullName evidence="2">Uncharacterized protein</fullName>
    </submittedName>
</protein>
<comment type="caution">
    <text evidence="2">The sequence shown here is derived from an EMBL/GenBank/DDBJ whole genome shotgun (WGS) entry which is preliminary data.</text>
</comment>
<feature type="compositionally biased region" description="Basic residues" evidence="1">
    <location>
        <begin position="497"/>
        <end position="513"/>
    </location>
</feature>
<feature type="region of interest" description="Disordered" evidence="1">
    <location>
        <begin position="388"/>
        <end position="545"/>
    </location>
</feature>
<feature type="compositionally biased region" description="Basic and acidic residues" evidence="1">
    <location>
        <begin position="1862"/>
        <end position="1876"/>
    </location>
</feature>
<feature type="compositionally biased region" description="Basic and acidic residues" evidence="1">
    <location>
        <begin position="1340"/>
        <end position="1357"/>
    </location>
</feature>
<dbReference type="EMBL" id="VEWN01000005">
    <property type="protein sequence ID" value="KAA1056168.1"/>
    <property type="molecule type" value="Genomic_DNA"/>
</dbReference>
<name>A0A5B0KXP2_9PROT</name>
<feature type="compositionally biased region" description="Basic and acidic residues" evidence="1">
    <location>
        <begin position="1543"/>
        <end position="1569"/>
    </location>
</feature>
<feature type="region of interest" description="Disordered" evidence="1">
    <location>
        <begin position="1459"/>
        <end position="1650"/>
    </location>
</feature>
<feature type="region of interest" description="Disordered" evidence="1">
    <location>
        <begin position="1327"/>
        <end position="1406"/>
    </location>
</feature>
<feature type="compositionally biased region" description="Basic residues" evidence="1">
    <location>
        <begin position="912"/>
        <end position="937"/>
    </location>
</feature>
<accession>A0A5B0KXP2</accession>
<proteinExistence type="predicted"/>